<evidence type="ECO:0000313" key="2">
    <source>
        <dbReference type="EMBL" id="CAH2085583.1"/>
    </source>
</evidence>
<dbReference type="InterPro" id="IPR057670">
    <property type="entry name" value="SH3_retrovirus"/>
</dbReference>
<keyword evidence="3" id="KW-1185">Reference proteome</keyword>
<proteinExistence type="predicted"/>
<accession>A0AAU9TG06</accession>
<protein>
    <recommendedName>
        <fullName evidence="1">Retroviral polymerase SH3-like domain-containing protein</fullName>
    </recommendedName>
</protein>
<organism evidence="2 3">
    <name type="scientific">Euphydryas editha</name>
    <name type="common">Edith's checkerspot</name>
    <dbReference type="NCBI Taxonomy" id="104508"/>
    <lineage>
        <taxon>Eukaryota</taxon>
        <taxon>Metazoa</taxon>
        <taxon>Ecdysozoa</taxon>
        <taxon>Arthropoda</taxon>
        <taxon>Hexapoda</taxon>
        <taxon>Insecta</taxon>
        <taxon>Pterygota</taxon>
        <taxon>Neoptera</taxon>
        <taxon>Endopterygota</taxon>
        <taxon>Lepidoptera</taxon>
        <taxon>Glossata</taxon>
        <taxon>Ditrysia</taxon>
        <taxon>Papilionoidea</taxon>
        <taxon>Nymphalidae</taxon>
        <taxon>Nymphalinae</taxon>
        <taxon>Euphydryas</taxon>
    </lineage>
</organism>
<comment type="caution">
    <text evidence="2">The sequence shown here is derived from an EMBL/GenBank/DDBJ whole genome shotgun (WGS) entry which is preliminary data.</text>
</comment>
<feature type="domain" description="Retroviral polymerase SH3-like" evidence="1">
    <location>
        <begin position="2"/>
        <end position="34"/>
    </location>
</feature>
<name>A0AAU9TG06_EUPED</name>
<reference evidence="2" key="1">
    <citation type="submission" date="2022-03" db="EMBL/GenBank/DDBJ databases">
        <authorList>
            <person name="Tunstrom K."/>
        </authorList>
    </citation>
    <scope>NUCLEOTIDE SEQUENCE</scope>
</reference>
<dbReference type="AlphaFoldDB" id="A0AAU9TG06"/>
<dbReference type="Pfam" id="PF25597">
    <property type="entry name" value="SH3_retrovirus"/>
    <property type="match status" value="1"/>
</dbReference>
<evidence type="ECO:0000313" key="3">
    <source>
        <dbReference type="Proteomes" id="UP001153954"/>
    </source>
</evidence>
<dbReference type="Proteomes" id="UP001153954">
    <property type="component" value="Unassembled WGS sequence"/>
</dbReference>
<gene>
    <name evidence="2" type="ORF">EEDITHA_LOCUS2040</name>
</gene>
<evidence type="ECO:0000259" key="1">
    <source>
        <dbReference type="Pfam" id="PF25597"/>
    </source>
</evidence>
<sequence>MGLLVGYDANSYIIWNPRVRKTLRSRDVAFDEKLNDYGEICKNFGGLANNYFCADLFSGLNIEERDFLQEFSSDEEETIEKGTISKQTIEKGRIQKETIEKETVEEEVTIDSVENEESTDTNEVVCEETTEDVRNVNFVDNLNEEVIENRGDFDVFLDASEEAVDVFNDADETNEEETEAVAESWLIAARHYVYASEFVDSPTLAYRGRHPPGGRATQLGQGTCACVLRTRAMSAAPGLGQMNGADLPPI</sequence>
<dbReference type="EMBL" id="CAKOGL010000004">
    <property type="protein sequence ID" value="CAH2085583.1"/>
    <property type="molecule type" value="Genomic_DNA"/>
</dbReference>